<proteinExistence type="predicted"/>
<reference evidence="1" key="1">
    <citation type="submission" date="2011-10" db="EMBL/GenBank/DDBJ databases">
        <title>Provirophages and transpovirons: unique mobilome of giant viruses.</title>
        <authorList>
            <person name="Desnues C."/>
            <person name="LaScola B."/>
            <person name="Yutin N."/>
            <person name="Fournous G."/>
            <person name="Koonin E."/>
            <person name="Raoult D."/>
        </authorList>
    </citation>
    <scope>NUCLEOTIDE SEQUENCE</scope>
    <source>
        <strain evidence="1">Mv13-mv</strain>
    </source>
</reference>
<sequence length="134" mass="15471">MNTTKSQVFSKNLKYSFSGNTVEVYSGDLKVGSVEIQLPKLEAIYNASSVEIKQKDPVCICICMIPERAVEKINSWYRCCMNDCNDHDFIPFGLVKFPDEILYDLPATKWYSRKDLGTSISDLWNCWEAIQQYF</sequence>
<dbReference type="EMBL" id="JN885999">
    <property type="protein sequence ID" value="AEX63323.1"/>
    <property type="molecule type" value="Genomic_DNA"/>
</dbReference>
<gene>
    <name evidence="1" type="ORF">mv_R1121</name>
</gene>
<accession>H2EFQ8</accession>
<organism evidence="1">
    <name type="scientific">Moumouvirus sp. 'Monve'</name>
    <dbReference type="NCBI Taxonomy" id="1128131"/>
    <lineage>
        <taxon>Viruses</taxon>
        <taxon>Varidnaviria</taxon>
        <taxon>Bamfordvirae</taxon>
        <taxon>Nucleocytoviricota</taxon>
        <taxon>Megaviricetes</taxon>
        <taxon>Imitervirales</taxon>
        <taxon>Mimiviridae</taxon>
        <taxon>Megamimivirinae</taxon>
        <taxon>Moumouvirus</taxon>
    </lineage>
</organism>
<protein>
    <submittedName>
        <fullName evidence="1">Uncharacterized protein</fullName>
    </submittedName>
</protein>
<evidence type="ECO:0000313" key="1">
    <source>
        <dbReference type="EMBL" id="AEX63323.1"/>
    </source>
</evidence>
<name>H2EFQ8_9VIRU</name>